<name>A0A6A6SA13_9PLEO</name>
<dbReference type="OrthoDB" id="3783630at2759"/>
<organism evidence="1 2">
    <name type="scientific">Massarina eburnea CBS 473.64</name>
    <dbReference type="NCBI Taxonomy" id="1395130"/>
    <lineage>
        <taxon>Eukaryota</taxon>
        <taxon>Fungi</taxon>
        <taxon>Dikarya</taxon>
        <taxon>Ascomycota</taxon>
        <taxon>Pezizomycotina</taxon>
        <taxon>Dothideomycetes</taxon>
        <taxon>Pleosporomycetidae</taxon>
        <taxon>Pleosporales</taxon>
        <taxon>Massarineae</taxon>
        <taxon>Massarinaceae</taxon>
        <taxon>Massarina</taxon>
    </lineage>
</organism>
<dbReference type="Proteomes" id="UP000799753">
    <property type="component" value="Unassembled WGS sequence"/>
</dbReference>
<proteinExistence type="predicted"/>
<evidence type="ECO:0000313" key="1">
    <source>
        <dbReference type="EMBL" id="KAF2644057.1"/>
    </source>
</evidence>
<sequence length="449" mass="51201">MAPPVSGLCALPEELLLAIMDFFYDQVDTIHEDQTVLCSLCLTNRRLYGVAQPLLYRKFKAELCNNRQLLGILLKEPRIGPQIRELSFQDSKEYKSDPLTYNVRRHLCKKMEEFGITNPYHYFPILEVKKPKYILASDEVLAAMLLLTPGIQTLAIYDSKDPTPHSLAWMRMLGEVGFHRSLPLADHFQHLHSITIDMRRIPFTSIINLIGIPSIRSLRVMFATHENDVPEPFWDLGISPHSSPLKNLYLDFAPFVDSRAVAWVLHYIKALQVFRYVAENGRTTHNENLKLNYPVLIKGLLEHKDFLEECAIINRSDTRCKSSAIGSLQHFYRLHTLSIDIECFSLMGETLERACIADKLPGSLTGLQIVFGEADEFPDAGTEQIDVIDEEDWKECLEDLGEACRTRLPRLKKIVFRKYGSNCAARLRGELAELFSSNGVEVVEGSTWS</sequence>
<protein>
    <submittedName>
        <fullName evidence="1">Uncharacterized protein</fullName>
    </submittedName>
</protein>
<gene>
    <name evidence="1" type="ORF">P280DRAFT_466748</name>
</gene>
<dbReference type="AlphaFoldDB" id="A0A6A6SA13"/>
<reference evidence="1" key="1">
    <citation type="journal article" date="2020" name="Stud. Mycol.">
        <title>101 Dothideomycetes genomes: a test case for predicting lifestyles and emergence of pathogens.</title>
        <authorList>
            <person name="Haridas S."/>
            <person name="Albert R."/>
            <person name="Binder M."/>
            <person name="Bloem J."/>
            <person name="Labutti K."/>
            <person name="Salamov A."/>
            <person name="Andreopoulos B."/>
            <person name="Baker S."/>
            <person name="Barry K."/>
            <person name="Bills G."/>
            <person name="Bluhm B."/>
            <person name="Cannon C."/>
            <person name="Castanera R."/>
            <person name="Culley D."/>
            <person name="Daum C."/>
            <person name="Ezra D."/>
            <person name="Gonzalez J."/>
            <person name="Henrissat B."/>
            <person name="Kuo A."/>
            <person name="Liang C."/>
            <person name="Lipzen A."/>
            <person name="Lutzoni F."/>
            <person name="Magnuson J."/>
            <person name="Mondo S."/>
            <person name="Nolan M."/>
            <person name="Ohm R."/>
            <person name="Pangilinan J."/>
            <person name="Park H.-J."/>
            <person name="Ramirez L."/>
            <person name="Alfaro M."/>
            <person name="Sun H."/>
            <person name="Tritt A."/>
            <person name="Yoshinaga Y."/>
            <person name="Zwiers L.-H."/>
            <person name="Turgeon B."/>
            <person name="Goodwin S."/>
            <person name="Spatafora J."/>
            <person name="Crous P."/>
            <person name="Grigoriev I."/>
        </authorList>
    </citation>
    <scope>NUCLEOTIDE SEQUENCE</scope>
    <source>
        <strain evidence="1">CBS 473.64</strain>
    </source>
</reference>
<dbReference type="EMBL" id="MU006779">
    <property type="protein sequence ID" value="KAF2644057.1"/>
    <property type="molecule type" value="Genomic_DNA"/>
</dbReference>
<accession>A0A6A6SA13</accession>
<keyword evidence="2" id="KW-1185">Reference proteome</keyword>
<evidence type="ECO:0000313" key="2">
    <source>
        <dbReference type="Proteomes" id="UP000799753"/>
    </source>
</evidence>